<feature type="signal peptide" evidence="4">
    <location>
        <begin position="1"/>
        <end position="15"/>
    </location>
</feature>
<sequence length="426" mass="47133">MKFVTIVLPVTIALALDTLFYAGSGRKRIFDSIFQKIDDSRQEAEWLALRRSLKPGDVTILEYGGSVQGAESFLQDPAGGVYTGLIDGRIVKLLNDDEYVDIACLGLQFLDPVAAAAGPDKTLLVVDVFRGLLKVPVPLAPDGRPLRDPSHFDVLLSEADGQRFYFANALLKHDDCVYFTDSSRTNNFGTKGRIILEPESTGRLIEFNLRTKRANVLLEGLDFPNGLAFSPNRQAILMAETKLRSIKKVHIAGPRKGEVEEWARDLPFTPDNITELPNGLGYIVGSAFMRKLPSAREASNSTALRILRALHRRVSNYIVFNHRKTVGRILYPLTEVELLSHIVDWLLTRMGAAGHLFLLDETGKVRRWIALPSKCSAVSEGFLASWDKVVPEGHTPLSKDTHFLLVGSFTKSAICKVPLGALLDPK</sequence>
<dbReference type="InterPro" id="IPR011042">
    <property type="entry name" value="6-blade_b-propeller_TolB-like"/>
</dbReference>
<evidence type="ECO:0000313" key="7">
    <source>
        <dbReference type="Proteomes" id="UP000224006"/>
    </source>
</evidence>
<gene>
    <name evidence="6" type="ORF">BESB_020450</name>
</gene>
<dbReference type="KEGG" id="bbes:BESB_020450"/>
<evidence type="ECO:0000259" key="5">
    <source>
        <dbReference type="Pfam" id="PF03088"/>
    </source>
</evidence>
<evidence type="ECO:0000256" key="3">
    <source>
        <dbReference type="ARBA" id="ARBA00023180"/>
    </source>
</evidence>
<dbReference type="AlphaFoldDB" id="A0A2A9M4F6"/>
<dbReference type="InterPro" id="IPR018119">
    <property type="entry name" value="Strictosidine_synth_cons-reg"/>
</dbReference>
<dbReference type="Gene3D" id="2.120.10.30">
    <property type="entry name" value="TolB, C-terminal domain"/>
    <property type="match status" value="1"/>
</dbReference>
<dbReference type="PANTHER" id="PTHR10426">
    <property type="entry name" value="STRICTOSIDINE SYNTHASE-RELATED"/>
    <property type="match status" value="1"/>
</dbReference>
<dbReference type="VEuPathDB" id="ToxoDB:BESB_020450"/>
<dbReference type="SUPFAM" id="SSF63829">
    <property type="entry name" value="Calcium-dependent phosphotriesterase"/>
    <property type="match status" value="1"/>
</dbReference>
<dbReference type="GO" id="GO:0016787">
    <property type="term" value="F:hydrolase activity"/>
    <property type="evidence" value="ECO:0007669"/>
    <property type="project" value="TreeGrafter"/>
</dbReference>
<name>A0A2A9M4F6_BESBE</name>
<evidence type="ECO:0000256" key="4">
    <source>
        <dbReference type="SAM" id="SignalP"/>
    </source>
</evidence>
<dbReference type="EMBL" id="NWUJ01000012">
    <property type="protein sequence ID" value="PFH32104.1"/>
    <property type="molecule type" value="Genomic_DNA"/>
</dbReference>
<dbReference type="STRING" id="94643.A0A2A9M4F6"/>
<keyword evidence="7" id="KW-1185">Reference proteome</keyword>
<dbReference type="RefSeq" id="XP_029216113.1">
    <property type="nucleotide sequence ID" value="XM_029360754.1"/>
</dbReference>
<feature type="chain" id="PRO_5012789679" evidence="4">
    <location>
        <begin position="16"/>
        <end position="426"/>
    </location>
</feature>
<feature type="domain" description="Strictosidine synthase conserved region" evidence="5">
    <location>
        <begin position="173"/>
        <end position="253"/>
    </location>
</feature>
<comment type="similarity">
    <text evidence="1">Belongs to the strictosidine synthase family.</text>
</comment>
<keyword evidence="3" id="KW-0325">Glycoprotein</keyword>
<accession>A0A2A9M4F6</accession>
<organism evidence="6 7">
    <name type="scientific">Besnoitia besnoiti</name>
    <name type="common">Apicomplexan protozoan</name>
    <dbReference type="NCBI Taxonomy" id="94643"/>
    <lineage>
        <taxon>Eukaryota</taxon>
        <taxon>Sar</taxon>
        <taxon>Alveolata</taxon>
        <taxon>Apicomplexa</taxon>
        <taxon>Conoidasida</taxon>
        <taxon>Coccidia</taxon>
        <taxon>Eucoccidiorida</taxon>
        <taxon>Eimeriorina</taxon>
        <taxon>Sarcocystidae</taxon>
        <taxon>Besnoitia</taxon>
    </lineage>
</organism>
<dbReference type="GO" id="GO:0012505">
    <property type="term" value="C:endomembrane system"/>
    <property type="evidence" value="ECO:0007669"/>
    <property type="project" value="TreeGrafter"/>
</dbReference>
<protein>
    <submittedName>
        <fullName evidence="6">Strictosidine synthase subfamily protein</fullName>
    </submittedName>
</protein>
<dbReference type="GeneID" id="40307106"/>
<keyword evidence="4" id="KW-0732">Signal</keyword>
<evidence type="ECO:0000313" key="6">
    <source>
        <dbReference type="EMBL" id="PFH32104.1"/>
    </source>
</evidence>
<dbReference type="Proteomes" id="UP000224006">
    <property type="component" value="Chromosome XI"/>
</dbReference>
<comment type="caution">
    <text evidence="6">The sequence shown here is derived from an EMBL/GenBank/DDBJ whole genome shotgun (WGS) entry which is preliminary data.</text>
</comment>
<evidence type="ECO:0000256" key="1">
    <source>
        <dbReference type="ARBA" id="ARBA00009191"/>
    </source>
</evidence>
<keyword evidence="2" id="KW-0597">Phosphoprotein</keyword>
<dbReference type="Pfam" id="PF03088">
    <property type="entry name" value="Str_synth"/>
    <property type="match status" value="1"/>
</dbReference>
<dbReference type="OrthoDB" id="5307922at2759"/>
<evidence type="ECO:0000256" key="2">
    <source>
        <dbReference type="ARBA" id="ARBA00022553"/>
    </source>
</evidence>
<proteinExistence type="inferred from homology"/>
<dbReference type="PANTHER" id="PTHR10426:SF88">
    <property type="entry name" value="ADIPOCYTE PLASMA MEMBRANE-ASSOCIATED PROTEIN HEMOMUCIN-RELATED"/>
    <property type="match status" value="1"/>
</dbReference>
<reference evidence="6 7" key="1">
    <citation type="submission" date="2017-09" db="EMBL/GenBank/DDBJ databases">
        <title>Genome sequencing of Besnoitia besnoiti strain Bb-Ger1.</title>
        <authorList>
            <person name="Schares G."/>
            <person name="Venepally P."/>
            <person name="Lorenzi H.A."/>
        </authorList>
    </citation>
    <scope>NUCLEOTIDE SEQUENCE [LARGE SCALE GENOMIC DNA]</scope>
    <source>
        <strain evidence="6 7">Bb-Ger1</strain>
    </source>
</reference>